<dbReference type="PANTHER" id="PTHR11877:SF46">
    <property type="entry name" value="TYPE III POLYKETIDE SYNTHASE A"/>
    <property type="match status" value="1"/>
</dbReference>
<evidence type="ECO:0000256" key="1">
    <source>
        <dbReference type="ARBA" id="ARBA00005531"/>
    </source>
</evidence>
<gene>
    <name evidence="6" type="primary">bcsA</name>
    <name evidence="6" type="ordered locus">P9303_18741</name>
</gene>
<evidence type="ECO:0000259" key="5">
    <source>
        <dbReference type="Pfam" id="PF02797"/>
    </source>
</evidence>
<proteinExistence type="inferred from homology"/>
<dbReference type="GO" id="GO:0016210">
    <property type="term" value="F:naringenin-chalcone synthase activity"/>
    <property type="evidence" value="ECO:0007669"/>
    <property type="project" value="UniProtKB-EC"/>
</dbReference>
<dbReference type="InterPro" id="IPR011141">
    <property type="entry name" value="Polyketide_synthase_type-III"/>
</dbReference>
<dbReference type="CDD" id="cd00831">
    <property type="entry name" value="CHS_like"/>
    <property type="match status" value="1"/>
</dbReference>
<evidence type="ECO:0000259" key="4">
    <source>
        <dbReference type="Pfam" id="PF00195"/>
    </source>
</evidence>
<dbReference type="PIRSF" id="PIRSF000451">
    <property type="entry name" value="PKS_III"/>
    <property type="match status" value="1"/>
</dbReference>
<accession>A2CAV6</accession>
<evidence type="ECO:0000256" key="2">
    <source>
        <dbReference type="ARBA" id="ARBA00022679"/>
    </source>
</evidence>
<dbReference type="InterPro" id="IPR012328">
    <property type="entry name" value="Chalcone/stilbene_synt_C"/>
</dbReference>
<dbReference type="InterPro" id="IPR016039">
    <property type="entry name" value="Thiolase-like"/>
</dbReference>
<organism evidence="6 7">
    <name type="scientific">Prochlorococcus marinus (strain MIT 9303)</name>
    <dbReference type="NCBI Taxonomy" id="59922"/>
    <lineage>
        <taxon>Bacteria</taxon>
        <taxon>Bacillati</taxon>
        <taxon>Cyanobacteriota</taxon>
        <taxon>Cyanophyceae</taxon>
        <taxon>Synechococcales</taxon>
        <taxon>Prochlorococcaceae</taxon>
        <taxon>Prochlorococcus</taxon>
    </lineage>
</organism>
<evidence type="ECO:0000313" key="7">
    <source>
        <dbReference type="Proteomes" id="UP000002274"/>
    </source>
</evidence>
<evidence type="ECO:0000256" key="3">
    <source>
        <dbReference type="PIRSR" id="PIRSR000451-1"/>
    </source>
</evidence>
<dbReference type="PANTHER" id="PTHR11877">
    <property type="entry name" value="HYDROXYMETHYLGLUTARYL-COA SYNTHASE"/>
    <property type="match status" value="1"/>
</dbReference>
<feature type="domain" description="Chalcone/stilbene synthase C-terminal" evidence="5">
    <location>
        <begin position="224"/>
        <end position="356"/>
    </location>
</feature>
<dbReference type="AlphaFoldDB" id="A2CAV6"/>
<feature type="domain" description="Chalcone/stilbene synthase N-terminal" evidence="4">
    <location>
        <begin position="4"/>
        <end position="209"/>
    </location>
</feature>
<dbReference type="HOGENOM" id="CLU_034992_0_2_3"/>
<dbReference type="GO" id="GO:0030639">
    <property type="term" value="P:polyketide biosynthetic process"/>
    <property type="evidence" value="ECO:0007669"/>
    <property type="project" value="TreeGrafter"/>
</dbReference>
<dbReference type="SUPFAM" id="SSF53901">
    <property type="entry name" value="Thiolase-like"/>
    <property type="match status" value="2"/>
</dbReference>
<dbReference type="InterPro" id="IPR001099">
    <property type="entry name" value="Chalcone/stilbene_synt_N"/>
</dbReference>
<dbReference type="Gene3D" id="3.40.47.10">
    <property type="match status" value="2"/>
</dbReference>
<comment type="similarity">
    <text evidence="1">Belongs to the thiolase-like superfamily. Chalcone/stilbene synthases family.</text>
</comment>
<dbReference type="RefSeq" id="WP_011826499.1">
    <property type="nucleotide sequence ID" value="NC_008820.1"/>
</dbReference>
<feature type="active site" description="Acyl-thioester intermediate" evidence="3">
    <location>
        <position position="152"/>
    </location>
</feature>
<keyword evidence="6" id="KW-0012">Acyltransferase</keyword>
<dbReference type="STRING" id="59922.P9303_18741"/>
<protein>
    <submittedName>
        <fullName evidence="6">Chalcone synthase (CHS)</fullName>
        <ecNumber evidence="6">2.3.1.74</ecNumber>
    </submittedName>
</protein>
<keyword evidence="2 6" id="KW-0808">Transferase</keyword>
<dbReference type="Pfam" id="PF02797">
    <property type="entry name" value="Chal_sti_synt_C"/>
    <property type="match status" value="1"/>
</dbReference>
<reference evidence="6 7" key="1">
    <citation type="journal article" date="2007" name="PLoS Genet.">
        <title>Patterns and implications of gene gain and loss in the evolution of Prochlorococcus.</title>
        <authorList>
            <person name="Kettler G.C."/>
            <person name="Martiny A.C."/>
            <person name="Huang K."/>
            <person name="Zucker J."/>
            <person name="Coleman M.L."/>
            <person name="Rodrigue S."/>
            <person name="Chen F."/>
            <person name="Lapidus A."/>
            <person name="Ferriera S."/>
            <person name="Johnson J."/>
            <person name="Steglich C."/>
            <person name="Church G.M."/>
            <person name="Richardson P."/>
            <person name="Chisholm S.W."/>
        </authorList>
    </citation>
    <scope>NUCLEOTIDE SEQUENCE [LARGE SCALE GENOMIC DNA]</scope>
    <source>
        <strain evidence="6 7">MIT 9303</strain>
    </source>
</reference>
<dbReference type="KEGG" id="pmf:P9303_18741"/>
<name>A2CAV6_PROM3</name>
<dbReference type="Pfam" id="PF00195">
    <property type="entry name" value="Chal_sti_synt_N"/>
    <property type="match status" value="1"/>
</dbReference>
<dbReference type="EC" id="2.3.1.74" evidence="6"/>
<sequence length="364" mass="38668">MPLTIRGMGTAVPEQQVNQIDSMALAEFVSADSPERAALVRRIQRRTQVQNRGSVLLGDDASEPISQRLPFYGAKSPTTAARMNEFDHHASALAINACRLALEEAELAADVITHLVTVCCTGFKAPGVDLALIDQLELDPGVQRTHVGFMGCHGALNGLRVARAFAEADANAVVLLCSVELCSLHLHYGWDPEKVVANALFADGAAALVASQALAQSKESLILKASGSTVIPNTSSLMHWQVGDHGFAMGLSPQVPEAIAGALQPWLSSWLRGHGSDLTEIRSWALHPGGPRILQACADALALKHEHLAESRSVLQAHGNMSSATVLFILERMRHKACSGPCLALAFGPGLCAEVALFDLCNSN</sequence>
<evidence type="ECO:0000313" key="6">
    <source>
        <dbReference type="EMBL" id="ABM78616.1"/>
    </source>
</evidence>
<dbReference type="BioCyc" id="PMAR59922:G1G80-1625-MONOMER"/>
<dbReference type="EMBL" id="CP000554">
    <property type="protein sequence ID" value="ABM78616.1"/>
    <property type="molecule type" value="Genomic_DNA"/>
</dbReference>
<dbReference type="Proteomes" id="UP000002274">
    <property type="component" value="Chromosome"/>
</dbReference>